<organism evidence="1 2">
    <name type="scientific">Thermotalea metallivorans</name>
    <dbReference type="NCBI Taxonomy" id="520762"/>
    <lineage>
        <taxon>Bacteria</taxon>
        <taxon>Bacillati</taxon>
        <taxon>Bacillota</taxon>
        <taxon>Clostridia</taxon>
        <taxon>Peptostreptococcales</taxon>
        <taxon>Thermotaleaceae</taxon>
        <taxon>Thermotalea</taxon>
    </lineage>
</organism>
<dbReference type="AlphaFoldDB" id="A0A140L1N4"/>
<protein>
    <submittedName>
        <fullName evidence="1">Uncharacterized protein</fullName>
    </submittedName>
</protein>
<accession>A0A140L1N4</accession>
<dbReference type="EMBL" id="LOEE01000054">
    <property type="protein sequence ID" value="KXG74459.1"/>
    <property type="molecule type" value="Genomic_DNA"/>
</dbReference>
<keyword evidence="2" id="KW-1185">Reference proteome</keyword>
<reference evidence="1 2" key="1">
    <citation type="submission" date="2015-12" db="EMBL/GenBank/DDBJ databases">
        <title>Draft genome sequence of the thermoanaerobe Thermotalea metallivorans, an isolate from the runoff channel of the Great Artesian Basin, Australia.</title>
        <authorList>
            <person name="Patel B.K."/>
        </authorList>
    </citation>
    <scope>NUCLEOTIDE SEQUENCE [LARGE SCALE GENOMIC DNA]</scope>
    <source>
        <strain evidence="1 2">B2-1</strain>
    </source>
</reference>
<name>A0A140L1N4_9FIRM</name>
<evidence type="ECO:0000313" key="2">
    <source>
        <dbReference type="Proteomes" id="UP000070456"/>
    </source>
</evidence>
<evidence type="ECO:0000313" key="1">
    <source>
        <dbReference type="EMBL" id="KXG74459.1"/>
    </source>
</evidence>
<gene>
    <name evidence="1" type="ORF">AN619_23570</name>
</gene>
<comment type="caution">
    <text evidence="1">The sequence shown here is derived from an EMBL/GenBank/DDBJ whole genome shotgun (WGS) entry which is preliminary data.</text>
</comment>
<sequence>MRLSQEQSIKVFNYIKLVAGYVLGHDGLTMIQHMFFKSTSILGIR</sequence>
<proteinExistence type="predicted"/>
<dbReference type="STRING" id="520762.AN619_23570"/>
<dbReference type="Proteomes" id="UP000070456">
    <property type="component" value="Unassembled WGS sequence"/>
</dbReference>